<dbReference type="PIRSF" id="PIRSF000530">
    <property type="entry name" value="Galactokinase"/>
    <property type="match status" value="1"/>
</dbReference>
<evidence type="ECO:0000313" key="16">
    <source>
        <dbReference type="Proteomes" id="UP000019205"/>
    </source>
</evidence>
<feature type="domain" description="GHMP kinase C-terminal" evidence="13">
    <location>
        <begin position="290"/>
        <end position="361"/>
    </location>
</feature>
<evidence type="ECO:0000259" key="13">
    <source>
        <dbReference type="Pfam" id="PF08544"/>
    </source>
</evidence>
<dbReference type="PROSITE" id="PS00627">
    <property type="entry name" value="GHMP_KINASES_ATP"/>
    <property type="match status" value="1"/>
</dbReference>
<dbReference type="InterPro" id="IPR036554">
    <property type="entry name" value="GHMP_kinase_C_sf"/>
</dbReference>
<reference evidence="15 16" key="2">
    <citation type="journal article" date="2009" name="PLoS ONE">
        <title>The photosynthetic apparatus and its regulation in the aerobic gammaproteobacterium Congregibacter litoralis gen. nov., sp. nov.</title>
        <authorList>
            <person name="Spring S."/>
            <person name="Lunsdorf H."/>
            <person name="Fuchs B.M."/>
            <person name="Tindall B.J."/>
        </authorList>
    </citation>
    <scope>NUCLEOTIDE SEQUENCE [LARGE SCALE GENOMIC DNA]</scope>
    <source>
        <strain evidence="15">KT71</strain>
    </source>
</reference>
<dbReference type="SUPFAM" id="SSF55060">
    <property type="entry name" value="GHMP Kinase, C-terminal domain"/>
    <property type="match status" value="1"/>
</dbReference>
<evidence type="ECO:0000256" key="2">
    <source>
        <dbReference type="ARBA" id="ARBA00022490"/>
    </source>
</evidence>
<dbReference type="PANTHER" id="PTHR10457">
    <property type="entry name" value="MEVALONATE KINASE/GALACTOKINASE"/>
    <property type="match status" value="1"/>
</dbReference>
<dbReference type="InterPro" id="IPR006204">
    <property type="entry name" value="GHMP_kinase_N_dom"/>
</dbReference>
<dbReference type="PRINTS" id="PR00959">
    <property type="entry name" value="MEVGALKINASE"/>
</dbReference>
<dbReference type="FunFam" id="3.30.70.890:FF:000001">
    <property type="entry name" value="Galactokinase"/>
    <property type="match status" value="1"/>
</dbReference>
<dbReference type="GO" id="GO:0005829">
    <property type="term" value="C:cytosol"/>
    <property type="evidence" value="ECO:0007669"/>
    <property type="project" value="TreeGrafter"/>
</dbReference>
<dbReference type="InterPro" id="IPR019741">
    <property type="entry name" value="Galactokinase_CS"/>
</dbReference>
<keyword evidence="5" id="KW-0547">Nucleotide-binding</keyword>
<dbReference type="InterPro" id="IPR020568">
    <property type="entry name" value="Ribosomal_Su5_D2-typ_SF"/>
</dbReference>
<dbReference type="PROSITE" id="PS00106">
    <property type="entry name" value="GALACTOKINASE"/>
    <property type="match status" value="1"/>
</dbReference>
<evidence type="ECO:0000313" key="15">
    <source>
        <dbReference type="EMBL" id="EAQ96012.1"/>
    </source>
</evidence>
<dbReference type="HOGENOM" id="CLU_017814_2_1_6"/>
<evidence type="ECO:0000256" key="11">
    <source>
        <dbReference type="NCBIfam" id="TIGR00131"/>
    </source>
</evidence>
<dbReference type="AlphaFoldDB" id="A4AD88"/>
<feature type="domain" description="Galactokinase N-terminal" evidence="14">
    <location>
        <begin position="29"/>
        <end position="73"/>
    </location>
</feature>
<keyword evidence="4" id="KW-0479">Metal-binding</keyword>
<dbReference type="Gene3D" id="3.30.70.890">
    <property type="entry name" value="GHMP kinase, C-terminal domain"/>
    <property type="match status" value="1"/>
</dbReference>
<accession>A4AD88</accession>
<proteinExistence type="inferred from homology"/>
<keyword evidence="3 15" id="KW-0808">Transferase</keyword>
<evidence type="ECO:0000256" key="3">
    <source>
        <dbReference type="ARBA" id="ARBA00022679"/>
    </source>
</evidence>
<gene>
    <name evidence="15" type="ORF">KT71_12755</name>
</gene>
<dbReference type="InterPro" id="IPR014721">
    <property type="entry name" value="Ribsml_uS5_D2-typ_fold_subgr"/>
</dbReference>
<dbReference type="GO" id="GO:0006012">
    <property type="term" value="P:galactose metabolic process"/>
    <property type="evidence" value="ECO:0007669"/>
    <property type="project" value="UniProtKB-UniRule"/>
</dbReference>
<evidence type="ECO:0000259" key="12">
    <source>
        <dbReference type="Pfam" id="PF00288"/>
    </source>
</evidence>
<dbReference type="InterPro" id="IPR006203">
    <property type="entry name" value="GHMP_knse_ATP-bd_CS"/>
</dbReference>
<organism evidence="15 16">
    <name type="scientific">Congregibacter litoralis KT71</name>
    <dbReference type="NCBI Taxonomy" id="314285"/>
    <lineage>
        <taxon>Bacteria</taxon>
        <taxon>Pseudomonadati</taxon>
        <taxon>Pseudomonadota</taxon>
        <taxon>Gammaproteobacteria</taxon>
        <taxon>Cellvibrionales</taxon>
        <taxon>Halieaceae</taxon>
        <taxon>Congregibacter</taxon>
    </lineage>
</organism>
<dbReference type="NCBIfam" id="TIGR00131">
    <property type="entry name" value="gal_kin"/>
    <property type="match status" value="1"/>
</dbReference>
<keyword evidence="16" id="KW-1185">Reference proteome</keyword>
<dbReference type="GO" id="GO:0005524">
    <property type="term" value="F:ATP binding"/>
    <property type="evidence" value="ECO:0007669"/>
    <property type="project" value="UniProtKB-UniRule"/>
</dbReference>
<keyword evidence="7" id="KW-0067">ATP-binding</keyword>
<dbReference type="SUPFAM" id="SSF54211">
    <property type="entry name" value="Ribosomal protein S5 domain 2-like"/>
    <property type="match status" value="1"/>
</dbReference>
<keyword evidence="8" id="KW-0460">Magnesium</keyword>
<dbReference type="GO" id="GO:0046872">
    <property type="term" value="F:metal ion binding"/>
    <property type="evidence" value="ECO:0007669"/>
    <property type="project" value="UniProtKB-KW"/>
</dbReference>
<dbReference type="InterPro" id="IPR019539">
    <property type="entry name" value="GalKase_N"/>
</dbReference>
<keyword evidence="10" id="KW-0119">Carbohydrate metabolism</keyword>
<dbReference type="FunFam" id="3.30.230.10:FF:000017">
    <property type="entry name" value="Galactokinase"/>
    <property type="match status" value="1"/>
</dbReference>
<sequence length="393" mass="41568">MRFGKAPVTESLNPSLATLLAPLATTLSQRYGKEAIWAAAAPGRVNIIGDHTDYSEGLALPMGIDLYTLVVAASRDDDRQLIRLFSAEEGEAELALGGAASRRGDWTDYLRGVLALYEEQGAAVPPMDLVIGGNLPLGAGLSSSASLELCFATLIETVTGHALRPEDRALLCQRAEHDYAGVPCGILDQFAVSFAREGAAMLLDCRDQNVGMIELPGDLRIAIVDSGVRHALADGGYGARRAQVEAAEHLLGKSLRDARPEDLTLIPDKTVRQRAKHVITENARVLAFQAALSARDPATAGQLMYQSHDSLSRDFAVSCIELDTLVAAARRAGALGARMTGGGFGGSMVAFVNSSDAMAFEEVVTTDFRKAGFGEAGIRWVTAAAGARSWALA</sequence>
<dbReference type="GO" id="GO:0004335">
    <property type="term" value="F:galactokinase activity"/>
    <property type="evidence" value="ECO:0007669"/>
    <property type="project" value="UniProtKB-UniRule"/>
</dbReference>
<keyword evidence="2" id="KW-0963">Cytoplasm</keyword>
<name>A4AD88_9GAMM</name>
<evidence type="ECO:0000256" key="9">
    <source>
        <dbReference type="ARBA" id="ARBA00023144"/>
    </source>
</evidence>
<feature type="domain" description="GHMP kinase N-terminal" evidence="12">
    <location>
        <begin position="110"/>
        <end position="194"/>
    </location>
</feature>
<dbReference type="eggNOG" id="COG0153">
    <property type="taxonomic scope" value="Bacteria"/>
</dbReference>
<dbReference type="PANTHER" id="PTHR10457:SF7">
    <property type="entry name" value="GALACTOKINASE-RELATED"/>
    <property type="match status" value="1"/>
</dbReference>
<evidence type="ECO:0000256" key="7">
    <source>
        <dbReference type="ARBA" id="ARBA00022840"/>
    </source>
</evidence>
<dbReference type="STRING" id="314285.KT71_12755"/>
<reference evidence="15 16" key="1">
    <citation type="journal article" date="2007" name="Proc. Natl. Acad. Sci. U.S.A.">
        <title>Characterization of a marine gammaproteobacterium capable of aerobic anoxygenic photosynthesis.</title>
        <authorList>
            <person name="Fuchs B.M."/>
            <person name="Spring S."/>
            <person name="Teeling H."/>
            <person name="Quast C."/>
            <person name="Wulf J."/>
            <person name="Schattenhofer M."/>
            <person name="Yan S."/>
            <person name="Ferriera S."/>
            <person name="Johnson J."/>
            <person name="Glockner F.O."/>
            <person name="Amann R."/>
        </authorList>
    </citation>
    <scope>NUCLEOTIDE SEQUENCE [LARGE SCALE GENOMIC DNA]</scope>
    <source>
        <strain evidence="15">KT71</strain>
    </source>
</reference>
<dbReference type="InterPro" id="IPR006206">
    <property type="entry name" value="Mevalonate/galactokinase"/>
</dbReference>
<dbReference type="InterPro" id="IPR013750">
    <property type="entry name" value="GHMP_kinase_C_dom"/>
</dbReference>
<keyword evidence="9" id="KW-0299">Galactose metabolism</keyword>
<evidence type="ECO:0000256" key="6">
    <source>
        <dbReference type="ARBA" id="ARBA00022777"/>
    </source>
</evidence>
<dbReference type="Pfam" id="PF10509">
    <property type="entry name" value="GalKase_gal_bdg"/>
    <property type="match status" value="1"/>
</dbReference>
<evidence type="ECO:0000256" key="5">
    <source>
        <dbReference type="ARBA" id="ARBA00022741"/>
    </source>
</evidence>
<dbReference type="EMBL" id="AAOA02000001">
    <property type="protein sequence ID" value="EAQ96012.1"/>
    <property type="molecule type" value="Genomic_DNA"/>
</dbReference>
<dbReference type="Gene3D" id="3.30.230.10">
    <property type="match status" value="1"/>
</dbReference>
<dbReference type="PRINTS" id="PR00473">
    <property type="entry name" value="GALCTOKINASE"/>
</dbReference>
<keyword evidence="6 15" id="KW-0418">Kinase</keyword>
<dbReference type="Proteomes" id="UP000019205">
    <property type="component" value="Chromosome"/>
</dbReference>
<dbReference type="Pfam" id="PF08544">
    <property type="entry name" value="GHMP_kinases_C"/>
    <property type="match status" value="1"/>
</dbReference>
<evidence type="ECO:0000256" key="10">
    <source>
        <dbReference type="ARBA" id="ARBA00023277"/>
    </source>
</evidence>
<evidence type="ECO:0000259" key="14">
    <source>
        <dbReference type="Pfam" id="PF10509"/>
    </source>
</evidence>
<dbReference type="Pfam" id="PF00288">
    <property type="entry name" value="GHMP_kinases_N"/>
    <property type="match status" value="1"/>
</dbReference>
<evidence type="ECO:0000256" key="4">
    <source>
        <dbReference type="ARBA" id="ARBA00022723"/>
    </source>
</evidence>
<comment type="similarity">
    <text evidence="1">Belongs to the GHMP kinase family. GalK subfamily.</text>
</comment>
<evidence type="ECO:0000256" key="8">
    <source>
        <dbReference type="ARBA" id="ARBA00022842"/>
    </source>
</evidence>
<evidence type="ECO:0000256" key="1">
    <source>
        <dbReference type="ARBA" id="ARBA00006566"/>
    </source>
</evidence>
<protein>
    <recommendedName>
        <fullName evidence="11">Galactokinase</fullName>
        <ecNumber evidence="11">2.7.1.6</ecNumber>
    </recommendedName>
</protein>
<dbReference type="EC" id="2.7.1.6" evidence="11"/>
<comment type="caution">
    <text evidence="15">The sequence shown here is derived from an EMBL/GenBank/DDBJ whole genome shotgun (WGS) entry which is preliminary data.</text>
</comment>
<dbReference type="InterPro" id="IPR000705">
    <property type="entry name" value="Galactokinase"/>
</dbReference>